<evidence type="ECO:0008006" key="3">
    <source>
        <dbReference type="Google" id="ProtNLM"/>
    </source>
</evidence>
<proteinExistence type="predicted"/>
<gene>
    <name evidence="1" type="ORF">KP509_29G054500</name>
</gene>
<protein>
    <recommendedName>
        <fullName evidence="3">Protein kinase domain-containing protein</fullName>
    </recommendedName>
</protein>
<dbReference type="Proteomes" id="UP000825935">
    <property type="component" value="Chromosome 29"/>
</dbReference>
<organism evidence="1 2">
    <name type="scientific">Ceratopteris richardii</name>
    <name type="common">Triangle waterfern</name>
    <dbReference type="NCBI Taxonomy" id="49495"/>
    <lineage>
        <taxon>Eukaryota</taxon>
        <taxon>Viridiplantae</taxon>
        <taxon>Streptophyta</taxon>
        <taxon>Embryophyta</taxon>
        <taxon>Tracheophyta</taxon>
        <taxon>Polypodiopsida</taxon>
        <taxon>Polypodiidae</taxon>
        <taxon>Polypodiales</taxon>
        <taxon>Pteridineae</taxon>
        <taxon>Pteridaceae</taxon>
        <taxon>Parkerioideae</taxon>
        <taxon>Ceratopteris</taxon>
    </lineage>
</organism>
<evidence type="ECO:0000313" key="1">
    <source>
        <dbReference type="EMBL" id="KAH7292175.1"/>
    </source>
</evidence>
<evidence type="ECO:0000313" key="2">
    <source>
        <dbReference type="Proteomes" id="UP000825935"/>
    </source>
</evidence>
<sequence length="137" mass="15705">MTEHLVRAQVDPNTRDAFVNIVDQTSNNLCLLPYSSILFEDATLMGEGQYGMIYKVKISHPRFSNELLWLSIMHNGIISPLGLARHHSKVPCLIFKFWNGVTLDMWLEGMKKEFLNIPRSRGVKDTERDITTVKTNV</sequence>
<dbReference type="SUPFAM" id="SSF56112">
    <property type="entry name" value="Protein kinase-like (PK-like)"/>
    <property type="match status" value="1"/>
</dbReference>
<accession>A0A8T2R9F5</accession>
<dbReference type="InterPro" id="IPR011009">
    <property type="entry name" value="Kinase-like_dom_sf"/>
</dbReference>
<dbReference type="EMBL" id="CM035434">
    <property type="protein sequence ID" value="KAH7292175.1"/>
    <property type="molecule type" value="Genomic_DNA"/>
</dbReference>
<reference evidence="1" key="1">
    <citation type="submission" date="2021-08" db="EMBL/GenBank/DDBJ databases">
        <title>WGS assembly of Ceratopteris richardii.</title>
        <authorList>
            <person name="Marchant D.B."/>
            <person name="Chen G."/>
            <person name="Jenkins J."/>
            <person name="Shu S."/>
            <person name="Leebens-Mack J."/>
            <person name="Grimwood J."/>
            <person name="Schmutz J."/>
            <person name="Soltis P."/>
            <person name="Soltis D."/>
            <person name="Chen Z.-H."/>
        </authorList>
    </citation>
    <scope>NUCLEOTIDE SEQUENCE</scope>
    <source>
        <strain evidence="1">Whitten #5841</strain>
        <tissue evidence="1">Leaf</tissue>
    </source>
</reference>
<comment type="caution">
    <text evidence="1">The sequence shown here is derived from an EMBL/GenBank/DDBJ whole genome shotgun (WGS) entry which is preliminary data.</text>
</comment>
<name>A0A8T2R9F5_CERRI</name>
<keyword evidence="2" id="KW-1185">Reference proteome</keyword>
<dbReference type="AlphaFoldDB" id="A0A8T2R9F5"/>